<dbReference type="PROSITE" id="PS50404">
    <property type="entry name" value="GST_NTER"/>
    <property type="match status" value="1"/>
</dbReference>
<dbReference type="GO" id="GO:0004364">
    <property type="term" value="F:glutathione transferase activity"/>
    <property type="evidence" value="ECO:0007669"/>
    <property type="project" value="TreeGrafter"/>
</dbReference>
<proteinExistence type="predicted"/>
<dbReference type="Pfam" id="PF13417">
    <property type="entry name" value="GST_N_3"/>
    <property type="match status" value="1"/>
</dbReference>
<organism evidence="2 3">
    <name type="scientific">Janthinobacterium lividum</name>
    <dbReference type="NCBI Taxonomy" id="29581"/>
    <lineage>
        <taxon>Bacteria</taxon>
        <taxon>Pseudomonadati</taxon>
        <taxon>Pseudomonadota</taxon>
        <taxon>Betaproteobacteria</taxon>
        <taxon>Burkholderiales</taxon>
        <taxon>Oxalobacteraceae</taxon>
        <taxon>Janthinobacterium</taxon>
    </lineage>
</organism>
<dbReference type="Gene3D" id="1.20.1050.10">
    <property type="match status" value="1"/>
</dbReference>
<accession>A0AAJ4MWQ2</accession>
<dbReference type="InterPro" id="IPR004045">
    <property type="entry name" value="Glutathione_S-Trfase_N"/>
</dbReference>
<feature type="domain" description="GST N-terminal" evidence="1">
    <location>
        <begin position="1"/>
        <end position="78"/>
    </location>
</feature>
<protein>
    <submittedName>
        <fullName evidence="2">Glutathione S-transferase</fullName>
    </submittedName>
</protein>
<dbReference type="PANTHER" id="PTHR42673:SF21">
    <property type="entry name" value="GLUTATHIONE S-TRANSFERASE YFCF"/>
    <property type="match status" value="1"/>
</dbReference>
<reference evidence="2 3" key="1">
    <citation type="submission" date="2021-03" db="EMBL/GenBank/DDBJ databases">
        <title>Draft genome sequence of Janthinobacterium sp. strain PLB02 isolated from infected primmorphs (Lubomirskia baicalensis).</title>
        <authorList>
            <person name="Chernogor L.I."/>
            <person name="Belikov S.I."/>
            <person name="Petrushin I.S."/>
        </authorList>
    </citation>
    <scope>NUCLEOTIDE SEQUENCE [LARGE SCALE GENOMIC DNA]</scope>
    <source>
        <strain evidence="2 3">PLB02</strain>
    </source>
</reference>
<evidence type="ECO:0000313" key="3">
    <source>
        <dbReference type="Proteomes" id="UP000662821"/>
    </source>
</evidence>
<dbReference type="CDD" id="cd00570">
    <property type="entry name" value="GST_N_family"/>
    <property type="match status" value="1"/>
</dbReference>
<evidence type="ECO:0000313" key="2">
    <source>
        <dbReference type="EMBL" id="QSX98503.1"/>
    </source>
</evidence>
<dbReference type="GO" id="GO:0006749">
    <property type="term" value="P:glutathione metabolic process"/>
    <property type="evidence" value="ECO:0007669"/>
    <property type="project" value="TreeGrafter"/>
</dbReference>
<evidence type="ECO:0000259" key="1">
    <source>
        <dbReference type="PROSITE" id="PS50404"/>
    </source>
</evidence>
<dbReference type="GO" id="GO:0016034">
    <property type="term" value="F:maleylacetoacetate isomerase activity"/>
    <property type="evidence" value="ECO:0007669"/>
    <property type="project" value="TreeGrafter"/>
</dbReference>
<dbReference type="GO" id="GO:0006559">
    <property type="term" value="P:L-phenylalanine catabolic process"/>
    <property type="evidence" value="ECO:0007669"/>
    <property type="project" value="TreeGrafter"/>
</dbReference>
<dbReference type="AlphaFoldDB" id="A0AAJ4MWQ2"/>
<dbReference type="Gene3D" id="3.40.30.10">
    <property type="entry name" value="Glutaredoxin"/>
    <property type="match status" value="1"/>
</dbReference>
<name>A0AAJ4MWQ2_9BURK</name>
<dbReference type="RefSeq" id="WP_151094285.1">
    <property type="nucleotide sequence ID" value="NZ_CP071520.1"/>
</dbReference>
<gene>
    <name evidence="2" type="ORF">J3P46_11775</name>
</gene>
<dbReference type="Proteomes" id="UP000662821">
    <property type="component" value="Chromosome"/>
</dbReference>
<dbReference type="SUPFAM" id="SSF52833">
    <property type="entry name" value="Thioredoxin-like"/>
    <property type="match status" value="1"/>
</dbReference>
<dbReference type="InterPro" id="IPR036282">
    <property type="entry name" value="Glutathione-S-Trfase_C_sf"/>
</dbReference>
<dbReference type="SUPFAM" id="SSF47616">
    <property type="entry name" value="GST C-terminal domain-like"/>
    <property type="match status" value="1"/>
</dbReference>
<dbReference type="InterPro" id="IPR036249">
    <property type="entry name" value="Thioredoxin-like_sf"/>
</dbReference>
<dbReference type="PANTHER" id="PTHR42673">
    <property type="entry name" value="MALEYLACETOACETATE ISOMERASE"/>
    <property type="match status" value="1"/>
</dbReference>
<dbReference type="EMBL" id="CP071520">
    <property type="protein sequence ID" value="QSX98503.1"/>
    <property type="molecule type" value="Genomic_DNA"/>
</dbReference>
<dbReference type="CDD" id="cd03205">
    <property type="entry name" value="GST_C_6"/>
    <property type="match status" value="1"/>
</dbReference>
<sequence length="201" mass="22095">MILIGMLDSPYVRRVAIGMKVLGLEHEHRPLSVFSDVDQVRSINPAVKVPTLVTDDGQVLMDSTLILAYLEELAAHAPHIRPEPGPARLRALCQTSYALAACDKAVQIVYERRLRPQEKQHQPWLDRVQLQLHGAWAQLEASLREEAPDCLSIAGITIAVAWSFAQQMVPDVMADSDYPAVAALTALAEQQPVFLATPMAG</sequence>